<dbReference type="PANTHER" id="PTHR24148:SF73">
    <property type="entry name" value="HET DOMAIN PROTEIN (AFU_ORTHOLOGUE AFUA_8G01020)"/>
    <property type="match status" value="1"/>
</dbReference>
<proteinExistence type="predicted"/>
<protein>
    <recommendedName>
        <fullName evidence="3">Heterokaryon incompatibility domain-containing protein</fullName>
    </recommendedName>
</protein>
<keyword evidence="2" id="KW-1185">Reference proteome</keyword>
<evidence type="ECO:0000313" key="1">
    <source>
        <dbReference type="EMBL" id="OQE85853.1"/>
    </source>
</evidence>
<dbReference type="Proteomes" id="UP000191691">
    <property type="component" value="Unassembled WGS sequence"/>
</dbReference>
<organism evidence="1 2">
    <name type="scientific">Penicillium nalgiovense</name>
    <dbReference type="NCBI Taxonomy" id="60175"/>
    <lineage>
        <taxon>Eukaryota</taxon>
        <taxon>Fungi</taxon>
        <taxon>Dikarya</taxon>
        <taxon>Ascomycota</taxon>
        <taxon>Pezizomycotina</taxon>
        <taxon>Eurotiomycetes</taxon>
        <taxon>Eurotiomycetidae</taxon>
        <taxon>Eurotiales</taxon>
        <taxon>Aspergillaceae</taxon>
        <taxon>Penicillium</taxon>
    </lineage>
</organism>
<gene>
    <name evidence="1" type="ORF">PENNAL_c0023G06116</name>
</gene>
<dbReference type="PANTHER" id="PTHR24148">
    <property type="entry name" value="ANKYRIN REPEAT DOMAIN-CONTAINING PROTEIN 39 HOMOLOG-RELATED"/>
    <property type="match status" value="1"/>
</dbReference>
<evidence type="ECO:0008006" key="3">
    <source>
        <dbReference type="Google" id="ProtNLM"/>
    </source>
</evidence>
<sequence>MAPKDTTMHSFMTTLNSSSNRSPSLLSPSVAVLGHPVPVIECIVAPVVPLLDLFDVFRNTESSLECDKLFALRNLAMEGQDSRFQPNYDISLCQVLHQYAAAFVEKNQGLRLLRCAGFNGEPDDGLPSWVPRWTSSPYPETISSWEFREDITRTSSTPETTTKEFHSPCFEDSDKKKRLLVLHGQLMDTTKSVGQHDSSNIFKYLAEVFSTIESLAGEKQTFPTAERQWDNMIWTLAIGNAAKSFESEGTTHDYQEAYTELRKYMESKPYEIWEPPDSPTIKNFQEQKEAMWSYVRTAILFAEKLRSAVVAESCNGSPGFVPSASHIGDEIFLVDGATVPIMVRKNHLTGHYWMLGECYFPGLSPQATPQKIRLY</sequence>
<dbReference type="STRING" id="60175.A0A1V6YEV8"/>
<reference evidence="2" key="1">
    <citation type="journal article" date="2017" name="Nat. Microbiol.">
        <title>Global analysis of biosynthetic gene clusters reveals vast potential of secondary metabolite production in Penicillium species.</title>
        <authorList>
            <person name="Nielsen J.C."/>
            <person name="Grijseels S."/>
            <person name="Prigent S."/>
            <person name="Ji B."/>
            <person name="Dainat J."/>
            <person name="Nielsen K.F."/>
            <person name="Frisvad J.C."/>
            <person name="Workman M."/>
            <person name="Nielsen J."/>
        </authorList>
    </citation>
    <scope>NUCLEOTIDE SEQUENCE [LARGE SCALE GENOMIC DNA]</scope>
    <source>
        <strain evidence="2">IBT 13039</strain>
    </source>
</reference>
<accession>A0A1V6YEV8</accession>
<dbReference type="InterPro" id="IPR052895">
    <property type="entry name" value="HetReg/Transcr_Mod"/>
</dbReference>
<dbReference type="EMBL" id="MOOB01000023">
    <property type="protein sequence ID" value="OQE85853.1"/>
    <property type="molecule type" value="Genomic_DNA"/>
</dbReference>
<comment type="caution">
    <text evidence="1">The sequence shown here is derived from an EMBL/GenBank/DDBJ whole genome shotgun (WGS) entry which is preliminary data.</text>
</comment>
<evidence type="ECO:0000313" key="2">
    <source>
        <dbReference type="Proteomes" id="UP000191691"/>
    </source>
</evidence>
<dbReference type="AlphaFoldDB" id="A0A1V6YEV8"/>
<name>A0A1V6YEV8_PENNA</name>